<organism evidence="1">
    <name type="scientific">Escherichia coli</name>
    <dbReference type="NCBI Taxonomy" id="562"/>
    <lineage>
        <taxon>Bacteria</taxon>
        <taxon>Pseudomonadati</taxon>
        <taxon>Pseudomonadota</taxon>
        <taxon>Gammaproteobacteria</taxon>
        <taxon>Enterobacterales</taxon>
        <taxon>Enterobacteriaceae</taxon>
        <taxon>Escherichia</taxon>
    </lineage>
</organism>
<gene>
    <name evidence="1" type="ORF">G3563_30140</name>
</gene>
<name>A0A6D1ACG6_ECOLX</name>
<reference evidence="1" key="1">
    <citation type="submission" date="2020-02" db="EMBL/GenBank/DDBJ databases">
        <title>Investigating the Use of Bacteriophages as New Decolonization Strategy for Intestinal Carriage of CTX-M-15-producing ST131 Escherichia coli: an In Vitro Continuous Culture System Model.</title>
        <authorList>
            <person name="Bernasconi O.J."/>
            <person name="Campos-Madueno E.I."/>
            <person name="Dona V."/>
            <person name="Perreten V."/>
            <person name="Carattoli A."/>
            <person name="Endimiani A."/>
        </authorList>
    </citation>
    <scope>NUCLEOTIDE SEQUENCE</scope>
    <source>
        <strain evidence="1">4901.28</strain>
    </source>
</reference>
<sequence>MKKIVGALAVFVITYALFSAA</sequence>
<accession>A0A6D1ACG6</accession>
<comment type="caution">
    <text evidence="1">The sequence shown here is derived from an EMBL/GenBank/DDBJ whole genome shotgun (WGS) entry which is preliminary data.</text>
</comment>
<feature type="non-terminal residue" evidence="1">
    <location>
        <position position="21"/>
    </location>
</feature>
<protein>
    <submittedName>
        <fullName evidence="1">Tryptophan-rich sensory protein</fullName>
    </submittedName>
</protein>
<dbReference type="EMBL" id="JAAHTE010000953">
    <property type="protein sequence ID" value="NEU03182.1"/>
    <property type="molecule type" value="Genomic_DNA"/>
</dbReference>
<evidence type="ECO:0000313" key="1">
    <source>
        <dbReference type="EMBL" id="NEU03182.1"/>
    </source>
</evidence>
<proteinExistence type="predicted"/>
<dbReference type="AlphaFoldDB" id="A0A6D1ACG6"/>